<reference evidence="6" key="1">
    <citation type="submission" date="2021-03" db="EMBL/GenBank/DDBJ databases">
        <authorList>
            <person name="Sun Q."/>
        </authorList>
    </citation>
    <scope>NUCLEOTIDE SEQUENCE</scope>
    <source>
        <strain evidence="6">CCM 8862</strain>
    </source>
</reference>
<keyword evidence="2 4" id="KW-0677">Repeat</keyword>
<dbReference type="PIRSF" id="PIRSF021524">
    <property type="entry name" value="MSH_acetyltransferase"/>
    <property type="match status" value="1"/>
</dbReference>
<sequence length="311" mass="32915">MTDTDNTDDATTTETIMELIEKAAAVDGIPPVSEHFLRGLADSSFGHHHLLALAGSDGTVTVCDSDAAGHPATLAGVAAIHGNQCEMVVDPAKRRRGIGAALARRARRAGATDFWAHGDLPAAQAAATAWSGTPVRQLLVMEITGEELHTAASAALPPGVLLGSLDNPGVDLDSAAVRSQWLEVNNQAFSWHPEQGGWDAARLEEATATDWFDPAGVLFVWDTTGLDPVLAGFHWTKKHPDGTGEIYVVGLADRYRGTGLGGALISCGLSYLAAETNRVILYVEADNKAAVAAYRRLGFDVCQRHVVYRLG</sequence>
<comment type="subunit">
    <text evidence="4">Monomer.</text>
</comment>
<feature type="domain" description="N-acetyltransferase" evidence="5">
    <location>
        <begin position="168"/>
        <end position="311"/>
    </location>
</feature>
<dbReference type="InterPro" id="IPR017813">
    <property type="entry name" value="Mycothiol_AcTrfase"/>
</dbReference>
<dbReference type="GO" id="GO:0008999">
    <property type="term" value="F:protein-N-terminal-alanine acetyltransferase activity"/>
    <property type="evidence" value="ECO:0007669"/>
    <property type="project" value="TreeGrafter"/>
</dbReference>
<dbReference type="PROSITE" id="PS51186">
    <property type="entry name" value="GNAT"/>
    <property type="match status" value="1"/>
</dbReference>
<dbReference type="Gene3D" id="3.40.630.30">
    <property type="match status" value="1"/>
</dbReference>
<dbReference type="PANTHER" id="PTHR43617">
    <property type="entry name" value="L-AMINO ACID N-ACETYLTRANSFERASE"/>
    <property type="match status" value="1"/>
</dbReference>
<dbReference type="EC" id="2.3.1.189" evidence="4"/>
<keyword evidence="3 4" id="KW-0012">Acyltransferase</keyword>
<evidence type="ECO:0000256" key="3">
    <source>
        <dbReference type="ARBA" id="ARBA00023315"/>
    </source>
</evidence>
<feature type="binding site" evidence="4">
    <location>
        <position position="237"/>
    </location>
    <ligand>
        <name>1D-myo-inositol 2-(L-cysteinylamino)-2-deoxy-alpha-D-glucopyranoside</name>
        <dbReference type="ChEBI" id="CHEBI:58887"/>
    </ligand>
</feature>
<dbReference type="InterPro" id="IPR000182">
    <property type="entry name" value="GNAT_dom"/>
</dbReference>
<protein>
    <recommendedName>
        <fullName evidence="4">Mycothiol acetyltransferase</fullName>
        <shortName evidence="4">MSH acetyltransferase</shortName>
        <ecNumber evidence="4">2.3.1.189</ecNumber>
    </recommendedName>
    <alternativeName>
        <fullName evidence="4">Mycothiol synthase</fullName>
    </alternativeName>
</protein>
<keyword evidence="1 4" id="KW-0808">Transferase</keyword>
<dbReference type="AlphaFoldDB" id="A0A939E131"/>
<name>A0A939E131_9CORY</name>
<keyword evidence="7" id="KW-1185">Reference proteome</keyword>
<organism evidence="6 7">
    <name type="scientific">Corynebacterium mendelii</name>
    <dbReference type="NCBI Taxonomy" id="2765362"/>
    <lineage>
        <taxon>Bacteria</taxon>
        <taxon>Bacillati</taxon>
        <taxon>Actinomycetota</taxon>
        <taxon>Actinomycetes</taxon>
        <taxon>Mycobacteriales</taxon>
        <taxon>Corynebacteriaceae</taxon>
        <taxon>Corynebacterium</taxon>
    </lineage>
</organism>
<feature type="binding site" evidence="4">
    <location>
        <position position="282"/>
    </location>
    <ligand>
        <name>1D-myo-inositol 2-(L-cysteinylamino)-2-deoxy-alpha-D-glucopyranoside</name>
        <dbReference type="ChEBI" id="CHEBI:58887"/>
    </ligand>
</feature>
<dbReference type="HAMAP" id="MF_01698">
    <property type="entry name" value="MshD"/>
    <property type="match status" value="1"/>
</dbReference>
<dbReference type="PANTHER" id="PTHR43617:SF31">
    <property type="entry name" value="MYCOTHIOL ACETYLTRANSFERASE"/>
    <property type="match status" value="1"/>
</dbReference>
<accession>A0A939E131</accession>
<evidence type="ECO:0000256" key="2">
    <source>
        <dbReference type="ARBA" id="ARBA00022737"/>
    </source>
</evidence>
<proteinExistence type="inferred from homology"/>
<dbReference type="GO" id="GO:0010125">
    <property type="term" value="P:mycothiol biosynthetic process"/>
    <property type="evidence" value="ECO:0007669"/>
    <property type="project" value="UniProtKB-UniRule"/>
</dbReference>
<dbReference type="SUPFAM" id="SSF55729">
    <property type="entry name" value="Acyl-CoA N-acyltransferases (Nat)"/>
    <property type="match status" value="1"/>
</dbReference>
<dbReference type="InterPro" id="IPR016181">
    <property type="entry name" value="Acyl_CoA_acyltransferase"/>
</dbReference>
<comment type="function">
    <text evidence="4">Catalyzes the transfer of acetyl from acetyl-CoA to desacetylmycothiol (Cys-GlcN-Ins) to form mycothiol.</text>
</comment>
<evidence type="ECO:0000256" key="1">
    <source>
        <dbReference type="ARBA" id="ARBA00022679"/>
    </source>
</evidence>
<dbReference type="NCBIfam" id="TIGR03448">
    <property type="entry name" value="mycothiol_MshD"/>
    <property type="match status" value="1"/>
</dbReference>
<comment type="caution">
    <text evidence="4">Lacks conserved residue(s) required for the propagation of feature annotation.</text>
</comment>
<evidence type="ECO:0000313" key="6">
    <source>
        <dbReference type="EMBL" id="MBN9645025.1"/>
    </source>
</evidence>
<comment type="caution">
    <text evidence="6">The sequence shown here is derived from an EMBL/GenBank/DDBJ whole genome shotgun (WGS) entry which is preliminary data.</text>
</comment>
<evidence type="ECO:0000259" key="5">
    <source>
        <dbReference type="PROSITE" id="PS51186"/>
    </source>
</evidence>
<feature type="binding site" evidence="4">
    <location>
        <begin position="249"/>
        <end position="251"/>
    </location>
    <ligand>
        <name>acetyl-CoA</name>
        <dbReference type="ChEBI" id="CHEBI:57288"/>
        <label>2</label>
    </ligand>
</feature>
<feature type="binding site" evidence="4">
    <location>
        <position position="245"/>
    </location>
    <ligand>
        <name>1D-myo-inositol 2-(L-cysteinylamino)-2-deoxy-alpha-D-glucopyranoside</name>
        <dbReference type="ChEBI" id="CHEBI:58887"/>
    </ligand>
</feature>
<feature type="binding site" evidence="4">
    <location>
        <position position="34"/>
    </location>
    <ligand>
        <name>1D-myo-inositol 2-(L-cysteinylamino)-2-deoxy-alpha-D-glucopyranoside</name>
        <dbReference type="ChEBI" id="CHEBI:58887"/>
    </ligand>
</feature>
<dbReference type="EMBL" id="JAFLEQ010000017">
    <property type="protein sequence ID" value="MBN9645025.1"/>
    <property type="molecule type" value="Genomic_DNA"/>
</dbReference>
<dbReference type="Pfam" id="PF00583">
    <property type="entry name" value="Acetyltransf_1"/>
    <property type="match status" value="1"/>
</dbReference>
<comment type="catalytic activity">
    <reaction evidence="4">
        <text>1D-myo-inositol 2-(L-cysteinylamino)-2-deoxy-alpha-D-glucopyranoside + acetyl-CoA = mycothiol + CoA + H(+)</text>
        <dbReference type="Rhea" id="RHEA:26172"/>
        <dbReference type="ChEBI" id="CHEBI:15378"/>
        <dbReference type="ChEBI" id="CHEBI:16768"/>
        <dbReference type="ChEBI" id="CHEBI:57287"/>
        <dbReference type="ChEBI" id="CHEBI:57288"/>
        <dbReference type="ChEBI" id="CHEBI:58887"/>
        <dbReference type="EC" id="2.3.1.189"/>
    </reaction>
</comment>
<dbReference type="InterPro" id="IPR050276">
    <property type="entry name" value="MshD_Acetyltransferase"/>
</dbReference>
<evidence type="ECO:0000313" key="7">
    <source>
        <dbReference type="Proteomes" id="UP000664332"/>
    </source>
</evidence>
<dbReference type="GO" id="GO:0035447">
    <property type="term" value="F:mycothiol synthase activity"/>
    <property type="evidence" value="ECO:0007669"/>
    <property type="project" value="UniProtKB-UniRule"/>
</dbReference>
<feature type="binding site" evidence="4">
    <location>
        <position position="194"/>
    </location>
    <ligand>
        <name>1D-myo-inositol 2-(L-cysteinylamino)-2-deoxy-alpha-D-glucopyranoside</name>
        <dbReference type="ChEBI" id="CHEBI:58887"/>
    </ligand>
</feature>
<comment type="similarity">
    <text evidence="4">Belongs to the acetyltransferase family. MshD subfamily.</text>
</comment>
<dbReference type="RefSeq" id="WP_207279511.1">
    <property type="nucleotide sequence ID" value="NZ_JAFLEQ010000017.1"/>
</dbReference>
<dbReference type="Proteomes" id="UP000664332">
    <property type="component" value="Unassembled WGS sequence"/>
</dbReference>
<evidence type="ECO:0000256" key="4">
    <source>
        <dbReference type="HAMAP-Rule" id="MF_01698"/>
    </source>
</evidence>
<gene>
    <name evidence="4 6" type="primary">mshD</name>
    <name evidence="6" type="ORF">JZY06_10460</name>
</gene>